<dbReference type="InterPro" id="IPR036511">
    <property type="entry name" value="TGT-like_sf"/>
</dbReference>
<dbReference type="PANTHER" id="PTHR46499:SF1">
    <property type="entry name" value="QUEUINE TRNA-RIBOSYLTRANSFERASE"/>
    <property type="match status" value="1"/>
</dbReference>
<feature type="domain" description="DUF5591" evidence="8">
    <location>
        <begin position="376"/>
        <end position="481"/>
    </location>
</feature>
<dbReference type="SUPFAM" id="SSF88802">
    <property type="entry name" value="Pre-PUA domain"/>
    <property type="match status" value="1"/>
</dbReference>
<organism evidence="9 10">
    <name type="scientific">Nitrosotalea devaniterrae</name>
    <dbReference type="NCBI Taxonomy" id="1078905"/>
    <lineage>
        <taxon>Archaea</taxon>
        <taxon>Nitrososphaerota</taxon>
        <taxon>Nitrososphaeria</taxon>
        <taxon>Nitrosotaleales</taxon>
        <taxon>Nitrosotaleaceae</taxon>
        <taxon>Nitrosotalea</taxon>
    </lineage>
</organism>
<protein>
    <recommendedName>
        <fullName evidence="6">tRNA-guanine(15) transglycosylase</fullName>
        <ecNumber evidence="6">2.4.2.48</ecNumber>
    </recommendedName>
    <alternativeName>
        <fullName evidence="6">7-cyano-7-deazaguanine tRNA-ribosyltransferase</fullName>
    </alternativeName>
    <alternativeName>
        <fullName evidence="6">Archaeal tRNA-guanine transglycosylase</fullName>
    </alternativeName>
</protein>
<evidence type="ECO:0000256" key="5">
    <source>
        <dbReference type="ARBA" id="ARBA00022833"/>
    </source>
</evidence>
<dbReference type="Proteomes" id="UP000196239">
    <property type="component" value="Chromosome 1"/>
</dbReference>
<evidence type="ECO:0000259" key="8">
    <source>
        <dbReference type="Pfam" id="PF17884"/>
    </source>
</evidence>
<dbReference type="InterPro" id="IPR004804">
    <property type="entry name" value="TgtA"/>
</dbReference>
<dbReference type="InterPro" id="IPR002616">
    <property type="entry name" value="tRNA_ribo_trans-like"/>
</dbReference>
<dbReference type="GO" id="GO:0008270">
    <property type="term" value="F:zinc ion binding"/>
    <property type="evidence" value="ECO:0007669"/>
    <property type="project" value="UniProtKB-UniRule"/>
</dbReference>
<evidence type="ECO:0000256" key="6">
    <source>
        <dbReference type="HAMAP-Rule" id="MF_01634"/>
    </source>
</evidence>
<feature type="binding site" evidence="6">
    <location>
        <position position="120"/>
    </location>
    <ligand>
        <name>substrate</name>
    </ligand>
</feature>
<comment type="caution">
    <text evidence="6">Lacks conserved residue(s) required for the propagation of feature annotation.</text>
</comment>
<evidence type="ECO:0000256" key="4">
    <source>
        <dbReference type="ARBA" id="ARBA00022723"/>
    </source>
</evidence>
<dbReference type="EC" id="2.4.2.48" evidence="6"/>
<reference evidence="10" key="1">
    <citation type="submission" date="2015-10" db="EMBL/GenBank/DDBJ databases">
        <authorList>
            <person name="Lehtovirta-Morley L.E."/>
            <person name="Vieille C."/>
        </authorList>
    </citation>
    <scope>NUCLEOTIDE SEQUENCE [LARGE SCALE GENOMIC DNA]</scope>
</reference>
<evidence type="ECO:0000313" key="10">
    <source>
        <dbReference type="Proteomes" id="UP000196239"/>
    </source>
</evidence>
<evidence type="ECO:0000256" key="3">
    <source>
        <dbReference type="ARBA" id="ARBA00022694"/>
    </source>
</evidence>
<dbReference type="PANTHER" id="PTHR46499">
    <property type="entry name" value="QUEUINE TRNA-RIBOSYLTRANSFERASE"/>
    <property type="match status" value="1"/>
</dbReference>
<name>A0A128A0Z4_9ARCH</name>
<comment type="cofactor">
    <cofactor evidence="6">
        <name>Zn(2+)</name>
        <dbReference type="ChEBI" id="CHEBI:29105"/>
    </cofactor>
    <text evidence="6">Binds 1 zinc ion per subunit.</text>
</comment>
<sequence>MFEIKKSDLAGRIGILHTNHGKIETPAFVPVIHPVKQKIPARKLREMGFDLVITNAYITLKRYGDEAIKQGIHKIIDYDGAIMTDSGGYQVLEYGDIDVDYKKIADFEKGIKTDIAIPLDRPTGLGLSKKKAIEYVQHTLKVSKETLDARDDNGQIWVGPIQGSEHSDLVKKSTRALLDSGFQMLALGSPVEFMESYEYKLLAKMIITAKKNIPDSVPLHLFGAGHPLTIPLAVALGCDTFDSASYMLYAKHDRYIMEDGTAHLSEVAYFSCNCEVCTKLKPKEMLSLDKEDRINKIALHNLYAIKAEVDRVKEAIHEGRLWEYTIRKARAHPKLFESIPIFTKNTTFFTETTPRYKENAVFLFSKEDQFRPELGRFHSMVRKFKTKKKTLVITPDGSIRPFYTSSEYNNLKKKFASKLDDIQFCQYNPYLGIIPLELSDIYPAAHYVISNTDYNQDEFPEFSKTWNMFLKNNKFKNIYATNDEFLKFHSKGMKTKIKFFNIKK</sequence>
<dbReference type="HAMAP" id="MF_01634">
    <property type="entry name" value="TgtA_arch"/>
    <property type="match status" value="1"/>
</dbReference>
<comment type="similarity">
    <text evidence="6">Belongs to the archaeosine tRNA-ribosyltransferase family.</text>
</comment>
<feature type="binding site" evidence="6">
    <location>
        <position position="274"/>
    </location>
    <ligand>
        <name>Zn(2+)</name>
        <dbReference type="ChEBI" id="CHEBI:29105"/>
    </ligand>
</feature>
<gene>
    <name evidence="6 9" type="primary">tgtA</name>
    <name evidence="9" type="ORF">NDEV_0261</name>
</gene>
<evidence type="ECO:0000313" key="9">
    <source>
        <dbReference type="EMBL" id="CUR51026.1"/>
    </source>
</evidence>
<accession>A0A128A0Z4</accession>
<dbReference type="InterPro" id="IPR050076">
    <property type="entry name" value="ArchSynthase1/Queuine_TRR"/>
</dbReference>
<keyword evidence="5 6" id="KW-0862">Zinc</keyword>
<dbReference type="GO" id="GO:0005737">
    <property type="term" value="C:cytoplasm"/>
    <property type="evidence" value="ECO:0007669"/>
    <property type="project" value="TreeGrafter"/>
</dbReference>
<feature type="binding site" evidence="6">
    <location>
        <position position="277"/>
    </location>
    <ligand>
        <name>Zn(2+)</name>
        <dbReference type="ChEBI" id="CHEBI:29105"/>
    </ligand>
</feature>
<dbReference type="SUPFAM" id="SSF51713">
    <property type="entry name" value="tRNA-guanine transglycosylase"/>
    <property type="match status" value="1"/>
</dbReference>
<dbReference type="NCBIfam" id="TIGR00449">
    <property type="entry name" value="tgt_general"/>
    <property type="match status" value="1"/>
</dbReference>
<dbReference type="InterPro" id="IPR040777">
    <property type="entry name" value="DUF5591"/>
</dbReference>
<dbReference type="EMBL" id="LN890280">
    <property type="protein sequence ID" value="CUR51026.1"/>
    <property type="molecule type" value="Genomic_DNA"/>
</dbReference>
<comment type="pathway">
    <text evidence="6">tRNA modification; archaeosine-tRNA biosynthesis.</text>
</comment>
<dbReference type="UniPathway" id="UPA00393"/>
<evidence type="ECO:0000256" key="2">
    <source>
        <dbReference type="ARBA" id="ARBA00022679"/>
    </source>
</evidence>
<dbReference type="NCBIfam" id="TIGR00432">
    <property type="entry name" value="arcsn_tRNA_tgt"/>
    <property type="match status" value="1"/>
</dbReference>
<dbReference type="KEGG" id="ndv:NDEV_0261"/>
<dbReference type="Pfam" id="PF17884">
    <property type="entry name" value="DUF5591"/>
    <property type="match status" value="1"/>
</dbReference>
<evidence type="ECO:0000259" key="7">
    <source>
        <dbReference type="Pfam" id="PF01702"/>
    </source>
</evidence>
<dbReference type="AlphaFoldDB" id="A0A128A0Z4"/>
<dbReference type="GO" id="GO:0002099">
    <property type="term" value="P:tRNA wobble guanine modification"/>
    <property type="evidence" value="ECO:0007669"/>
    <property type="project" value="TreeGrafter"/>
</dbReference>
<keyword evidence="2 6" id="KW-0808">Transferase</keyword>
<feature type="domain" description="tRNA-guanine(15) transglycosylase-like" evidence="7">
    <location>
        <begin position="11"/>
        <end position="333"/>
    </location>
</feature>
<keyword evidence="3 6" id="KW-0819">tRNA processing</keyword>
<feature type="active site" description="Nucleophile" evidence="6">
    <location>
        <position position="85"/>
    </location>
</feature>
<keyword evidence="10" id="KW-1185">Reference proteome</keyword>
<dbReference type="GO" id="GO:0016763">
    <property type="term" value="F:pentosyltransferase activity"/>
    <property type="evidence" value="ECO:0007669"/>
    <property type="project" value="UniProtKB-UniRule"/>
</dbReference>
<keyword evidence="1 6" id="KW-0328">Glycosyltransferase</keyword>
<evidence type="ECO:0000256" key="1">
    <source>
        <dbReference type="ARBA" id="ARBA00022676"/>
    </source>
</evidence>
<dbReference type="Gene3D" id="3.20.20.105">
    <property type="entry name" value="Queuine tRNA-ribosyltransferase-like"/>
    <property type="match status" value="1"/>
</dbReference>
<dbReference type="Pfam" id="PF01702">
    <property type="entry name" value="TGT"/>
    <property type="match status" value="1"/>
</dbReference>
<proteinExistence type="inferred from homology"/>
<comment type="function">
    <text evidence="6">Exchanges the guanine residue with 7-cyano-7-deazaguanine (preQ0) at position 15 in the dihydrouridine loop (D-loop) of archaeal tRNAs.</text>
</comment>
<comment type="catalytic activity">
    <reaction evidence="6">
        <text>guanosine(15) in tRNA + 7-cyano-7-carbaguanine = 7-cyano-7-carbaguanosine(15) in tRNA + guanine</text>
        <dbReference type="Rhea" id="RHEA:43164"/>
        <dbReference type="Rhea" id="RHEA-COMP:10371"/>
        <dbReference type="Rhea" id="RHEA-COMP:10372"/>
        <dbReference type="ChEBI" id="CHEBI:16235"/>
        <dbReference type="ChEBI" id="CHEBI:45075"/>
        <dbReference type="ChEBI" id="CHEBI:74269"/>
        <dbReference type="ChEBI" id="CHEBI:82850"/>
        <dbReference type="EC" id="2.4.2.48"/>
    </reaction>
</comment>
<keyword evidence="4 6" id="KW-0479">Metal-binding</keyword>
<dbReference type="Gene3D" id="3.40.50.10630">
    <property type="entry name" value="Uracil-DNA glycosylase-like"/>
    <property type="match status" value="1"/>
</dbReference>
<feature type="binding site" evidence="6">
    <location>
        <position position="272"/>
    </location>
    <ligand>
        <name>Zn(2+)</name>
        <dbReference type="ChEBI" id="CHEBI:29105"/>
    </ligand>
</feature>